<dbReference type="InterPro" id="IPR058627">
    <property type="entry name" value="MdtA-like_C"/>
</dbReference>
<feature type="domain" description="Multidrug resistance protein MdtA-like C-terminal permuted SH3" evidence="8">
    <location>
        <begin position="303"/>
        <end position="363"/>
    </location>
</feature>
<dbReference type="InterPro" id="IPR006143">
    <property type="entry name" value="RND_pump_MFP"/>
</dbReference>
<dbReference type="GO" id="GO:0030313">
    <property type="term" value="C:cell envelope"/>
    <property type="evidence" value="ECO:0007669"/>
    <property type="project" value="UniProtKB-SubCell"/>
</dbReference>
<organism evidence="9 10">
    <name type="scientific">Marinomonas algarum</name>
    <dbReference type="NCBI Taxonomy" id="2883105"/>
    <lineage>
        <taxon>Bacteria</taxon>
        <taxon>Pseudomonadati</taxon>
        <taxon>Pseudomonadota</taxon>
        <taxon>Gammaproteobacteria</taxon>
        <taxon>Oceanospirillales</taxon>
        <taxon>Oceanospirillaceae</taxon>
        <taxon>Marinomonas</taxon>
    </lineage>
</organism>
<feature type="coiled-coil region" evidence="3">
    <location>
        <begin position="144"/>
        <end position="171"/>
    </location>
</feature>
<accession>A0A9X1IL48</accession>
<protein>
    <submittedName>
        <fullName evidence="9">Efflux RND transporter periplasmic adaptor subunit</fullName>
    </submittedName>
</protein>
<dbReference type="SUPFAM" id="SSF111369">
    <property type="entry name" value="HlyD-like secretion proteins"/>
    <property type="match status" value="1"/>
</dbReference>
<comment type="similarity">
    <text evidence="2">Belongs to the membrane fusion protein (MFP) (TC 8.A.1) family.</text>
</comment>
<evidence type="ECO:0000259" key="5">
    <source>
        <dbReference type="Pfam" id="PF25876"/>
    </source>
</evidence>
<dbReference type="Gene3D" id="2.40.30.170">
    <property type="match status" value="1"/>
</dbReference>
<dbReference type="PANTHER" id="PTHR30158:SF3">
    <property type="entry name" value="MULTIDRUG EFFLUX PUMP SUBUNIT ACRA-RELATED"/>
    <property type="match status" value="1"/>
</dbReference>
<comment type="subcellular location">
    <subcellularLocation>
        <location evidence="1">Cell inner membrane</location>
        <topology evidence="1">Lipid-anchor</topology>
    </subcellularLocation>
</comment>
<dbReference type="Pfam" id="PF25944">
    <property type="entry name" value="Beta-barrel_RND"/>
    <property type="match status" value="1"/>
</dbReference>
<dbReference type="InterPro" id="IPR058625">
    <property type="entry name" value="MdtA-like_BSH"/>
</dbReference>
<evidence type="ECO:0000259" key="7">
    <source>
        <dbReference type="Pfam" id="PF25944"/>
    </source>
</evidence>
<dbReference type="PANTHER" id="PTHR30158">
    <property type="entry name" value="ACRA/E-RELATED COMPONENT OF DRUG EFFLUX TRANSPORTER"/>
    <property type="match status" value="1"/>
</dbReference>
<keyword evidence="10" id="KW-1185">Reference proteome</keyword>
<evidence type="ECO:0000259" key="8">
    <source>
        <dbReference type="Pfam" id="PF25967"/>
    </source>
</evidence>
<dbReference type="Gene3D" id="1.10.287.470">
    <property type="entry name" value="Helix hairpin bin"/>
    <property type="match status" value="1"/>
</dbReference>
<dbReference type="Gene3D" id="2.40.420.20">
    <property type="match status" value="1"/>
</dbReference>
<dbReference type="AlphaFoldDB" id="A0A9X1IL48"/>
<evidence type="ECO:0000256" key="3">
    <source>
        <dbReference type="SAM" id="Coils"/>
    </source>
</evidence>
<dbReference type="InterPro" id="IPR058626">
    <property type="entry name" value="MdtA-like_b-barrel"/>
</dbReference>
<sequence length="407" mass="43242">MKNAKKYWFKQSLLVVALIASQGVKAEGPSAGGPPTAQSRSVGIIEVEQQNVPIFVELPGRSVAYEQATIRPRVEGVIIEKLYNPGTLVEKGTPLFQLDDSIYQANVATYAASVAEAKADLPVKQAAYDRAKKLEGSGYTSDDVDSAKSSLASAKATLQSAEAALKYARTQLSWTTITAPINGIVDVSDVSLGDLVTAGQSDHLTTVTTLDPIYVDMVAPVAEVLKMRRNIEKGLVQEDQKLSATLQLSNGETYQGTGMLVSSSPTVSTTTGVVTARFQFDNPDHVILPGMFIQGTLQPGTQQAYLVPQRAGTHGADGKLSVFVVNAEGKAETLNLETFGSYNNNWIVTSGLTAQQQLIVDGQKNLVEGSDVDPVLVTIQQDGTTVDVDSAQSSAPAHSAPMTQLEQ</sequence>
<dbReference type="RefSeq" id="WP_226753629.1">
    <property type="nucleotide sequence ID" value="NZ_JAJATW010000004.1"/>
</dbReference>
<feature type="chain" id="PRO_5040959807" evidence="4">
    <location>
        <begin position="27"/>
        <end position="407"/>
    </location>
</feature>
<dbReference type="Proteomes" id="UP001139095">
    <property type="component" value="Unassembled WGS sequence"/>
</dbReference>
<keyword evidence="4" id="KW-0732">Signal</keyword>
<dbReference type="GO" id="GO:0022857">
    <property type="term" value="F:transmembrane transporter activity"/>
    <property type="evidence" value="ECO:0007669"/>
    <property type="project" value="InterPro"/>
</dbReference>
<feature type="domain" description="Multidrug resistance protein MdtA-like barrel-sandwich hybrid" evidence="6">
    <location>
        <begin position="66"/>
        <end position="207"/>
    </location>
</feature>
<dbReference type="NCBIfam" id="TIGR01730">
    <property type="entry name" value="RND_mfp"/>
    <property type="match status" value="1"/>
</dbReference>
<dbReference type="Pfam" id="PF25917">
    <property type="entry name" value="BSH_RND"/>
    <property type="match status" value="1"/>
</dbReference>
<feature type="domain" description="Multidrug resistance protein MdtA-like beta-barrel" evidence="7">
    <location>
        <begin position="212"/>
        <end position="298"/>
    </location>
</feature>
<keyword evidence="3" id="KW-0175">Coiled coil</keyword>
<evidence type="ECO:0000259" key="6">
    <source>
        <dbReference type="Pfam" id="PF25917"/>
    </source>
</evidence>
<reference evidence="9" key="1">
    <citation type="submission" date="2021-10" db="EMBL/GenBank/DDBJ databases">
        <title>Marinomonas pontica sp. nov., isolated from the Black Sea.</title>
        <authorList>
            <person name="Zhao L.-H."/>
            <person name="Xue J.-H."/>
        </authorList>
    </citation>
    <scope>NUCLEOTIDE SEQUENCE</scope>
    <source>
        <strain evidence="9">E8</strain>
    </source>
</reference>
<evidence type="ECO:0000256" key="1">
    <source>
        <dbReference type="ARBA" id="ARBA00004519"/>
    </source>
</evidence>
<evidence type="ECO:0000256" key="2">
    <source>
        <dbReference type="ARBA" id="ARBA00009477"/>
    </source>
</evidence>
<dbReference type="GO" id="GO:0046677">
    <property type="term" value="P:response to antibiotic"/>
    <property type="evidence" value="ECO:0007669"/>
    <property type="project" value="TreeGrafter"/>
</dbReference>
<evidence type="ECO:0000313" key="10">
    <source>
        <dbReference type="Proteomes" id="UP001139095"/>
    </source>
</evidence>
<feature type="domain" description="Multidrug resistance protein MdtA-like alpha-helical hairpin" evidence="5">
    <location>
        <begin position="108"/>
        <end position="175"/>
    </location>
</feature>
<name>A0A9X1IL48_9GAMM</name>
<dbReference type="Pfam" id="PF25967">
    <property type="entry name" value="RND-MFP_C"/>
    <property type="match status" value="1"/>
</dbReference>
<dbReference type="EMBL" id="JAJATW010000004">
    <property type="protein sequence ID" value="MCB5161253.1"/>
    <property type="molecule type" value="Genomic_DNA"/>
</dbReference>
<gene>
    <name evidence="9" type="ORF">LG368_04980</name>
</gene>
<dbReference type="Pfam" id="PF25876">
    <property type="entry name" value="HH_MFP_RND"/>
    <property type="match status" value="1"/>
</dbReference>
<evidence type="ECO:0000256" key="4">
    <source>
        <dbReference type="SAM" id="SignalP"/>
    </source>
</evidence>
<dbReference type="Gene3D" id="2.40.50.100">
    <property type="match status" value="1"/>
</dbReference>
<evidence type="ECO:0000313" key="9">
    <source>
        <dbReference type="EMBL" id="MCB5161253.1"/>
    </source>
</evidence>
<dbReference type="GO" id="GO:0005886">
    <property type="term" value="C:plasma membrane"/>
    <property type="evidence" value="ECO:0007669"/>
    <property type="project" value="TreeGrafter"/>
</dbReference>
<dbReference type="InterPro" id="IPR058624">
    <property type="entry name" value="MdtA-like_HH"/>
</dbReference>
<feature type="signal peptide" evidence="4">
    <location>
        <begin position="1"/>
        <end position="26"/>
    </location>
</feature>
<proteinExistence type="inferred from homology"/>
<comment type="caution">
    <text evidence="9">The sequence shown here is derived from an EMBL/GenBank/DDBJ whole genome shotgun (WGS) entry which is preliminary data.</text>
</comment>